<protein>
    <submittedName>
        <fullName evidence="1">Tyrosine decarboxylase</fullName>
    </submittedName>
</protein>
<accession>A0A9W9M645</accession>
<dbReference type="InterPro" id="IPR015424">
    <property type="entry name" value="PyrdxlP-dep_Trfase"/>
</dbReference>
<reference evidence="1" key="2">
    <citation type="journal article" date="2023" name="IMA Fungus">
        <title>Comparative genomic study of the Penicillium genus elucidates a diverse pangenome and 15 lateral gene transfer events.</title>
        <authorList>
            <person name="Petersen C."/>
            <person name="Sorensen T."/>
            <person name="Nielsen M.R."/>
            <person name="Sondergaard T.E."/>
            <person name="Sorensen J.L."/>
            <person name="Fitzpatrick D.A."/>
            <person name="Frisvad J.C."/>
            <person name="Nielsen K.L."/>
        </authorList>
    </citation>
    <scope>NUCLEOTIDE SEQUENCE</scope>
    <source>
        <strain evidence="1">IBT 15544</strain>
    </source>
</reference>
<dbReference type="RefSeq" id="XP_058303074.1">
    <property type="nucleotide sequence ID" value="XM_058456175.1"/>
</dbReference>
<dbReference type="AlphaFoldDB" id="A0A9W9M645"/>
<evidence type="ECO:0000313" key="2">
    <source>
        <dbReference type="Proteomes" id="UP001150904"/>
    </source>
</evidence>
<dbReference type="Proteomes" id="UP001150904">
    <property type="component" value="Unassembled WGS sequence"/>
</dbReference>
<sequence length="148" mass="15790">MEFKETVLKFQSALLETIEPRKDGPVLLLIAVKTFPASLPRPGYGLNATASHLINDISPGLSCSSLSPRYYGFITGGCTAVAFLADNLVSAPDQNVQTWRGIFTSGFSVSNLMAIACGQEYGLAKRGATDLWTIGLMEARVAAGVNNF</sequence>
<proteinExistence type="predicted"/>
<organism evidence="1 2">
    <name type="scientific">Penicillium cinerascens</name>
    <dbReference type="NCBI Taxonomy" id="70096"/>
    <lineage>
        <taxon>Eukaryota</taxon>
        <taxon>Fungi</taxon>
        <taxon>Dikarya</taxon>
        <taxon>Ascomycota</taxon>
        <taxon>Pezizomycotina</taxon>
        <taxon>Eurotiomycetes</taxon>
        <taxon>Eurotiomycetidae</taxon>
        <taxon>Eurotiales</taxon>
        <taxon>Aspergillaceae</taxon>
        <taxon>Penicillium</taxon>
    </lineage>
</organism>
<comment type="caution">
    <text evidence="1">The sequence shown here is derived from an EMBL/GenBank/DDBJ whole genome shotgun (WGS) entry which is preliminary data.</text>
</comment>
<keyword evidence="2" id="KW-1185">Reference proteome</keyword>
<evidence type="ECO:0000313" key="1">
    <source>
        <dbReference type="EMBL" id="KAJ5190134.1"/>
    </source>
</evidence>
<dbReference type="GeneID" id="83183476"/>
<dbReference type="OrthoDB" id="2161780at2759"/>
<dbReference type="EMBL" id="JAPQKR010000016">
    <property type="protein sequence ID" value="KAJ5190134.1"/>
    <property type="molecule type" value="Genomic_DNA"/>
</dbReference>
<gene>
    <name evidence="1" type="ORF">N7498_009119</name>
</gene>
<dbReference type="SUPFAM" id="SSF53383">
    <property type="entry name" value="PLP-dependent transferases"/>
    <property type="match status" value="1"/>
</dbReference>
<reference evidence="1" key="1">
    <citation type="submission" date="2022-12" db="EMBL/GenBank/DDBJ databases">
        <authorList>
            <person name="Petersen C."/>
        </authorList>
    </citation>
    <scope>NUCLEOTIDE SEQUENCE</scope>
    <source>
        <strain evidence="1">IBT 15544</strain>
    </source>
</reference>
<name>A0A9W9M645_9EURO</name>